<keyword evidence="1" id="KW-0812">Transmembrane</keyword>
<gene>
    <name evidence="2" type="ORF">PSYCIT7_012925</name>
</gene>
<feature type="transmembrane region" description="Helical" evidence="1">
    <location>
        <begin position="72"/>
        <end position="95"/>
    </location>
</feature>
<reference evidence="2" key="1">
    <citation type="journal article" date="2011" name="PLoS Pathog.">
        <title>Dynamic evolution of pathogenicity revealed by sequencing and comparative genomics of 19 Pseudomonas syringae isolates.</title>
        <authorList>
            <person name="Baltrus D.A."/>
            <person name="Nishimura M.T."/>
            <person name="Romanchuk A."/>
            <person name="Chang J.H."/>
            <person name="Mukhtar M.S."/>
            <person name="Cherkis K."/>
            <person name="Roach J."/>
            <person name="Grant S.R."/>
            <person name="Jones C.D."/>
            <person name="Dangl J.L."/>
        </authorList>
    </citation>
    <scope>NUCLEOTIDE SEQUENCE</scope>
    <source>
        <strain evidence="2">Cit 7</strain>
    </source>
</reference>
<dbReference type="RefSeq" id="WP_080479688.1">
    <property type="nucleotide sequence ID" value="NZ_CP073636.1"/>
</dbReference>
<proteinExistence type="predicted"/>
<organism evidence="2 3">
    <name type="scientific">Pseudomonas syringae Cit 7</name>
    <dbReference type="NCBI Taxonomy" id="629264"/>
    <lineage>
        <taxon>Bacteria</taxon>
        <taxon>Pseudomonadati</taxon>
        <taxon>Pseudomonadota</taxon>
        <taxon>Gammaproteobacteria</taxon>
        <taxon>Pseudomonadales</taxon>
        <taxon>Pseudomonadaceae</taxon>
        <taxon>Pseudomonas</taxon>
        <taxon>Pseudomonas syringae</taxon>
    </lineage>
</organism>
<sequence>MDIKAHLRTVRFWFIIALVLKASCAVLSLYVGTFFFGLVVPIAVMAGYWWVGNRIRDNYDTQLTVAKFADSVYYLGFLFTVGSIIVCLIDIQSIGDNLSGMAMRFGAALVSTGIGMIARTLYIGFRADQDDVAENIHEQAVKASENLAHMFEDAYQQLVMFRDNVIATSRDAVSSVQAQITEMSKQNMAQMDNYFAHATERSNEAFAAMLSDVKGASDEMLTTISGLTQRSEQTLERMESHSLEFGEKASARLEHTLFPDDLFAKKLSPAIDTLADATDGVNTSISALTDDVKTAARAVGTAIRGLNTKTQSLEENLAAVGNIVDVQQRLMDSITEQGGQTVAQLERIQRDFVNSLDGFHKGQLESAGANREAMSKLADRFLDASQASDTSFNRLQQGIGSGIQSVIEQGTKSNEALGTSILNTLTPLIEAVVHSNKVHGEIAARVEQSSADTKHAHAQLDELTLKIEHLNKIDLIQPAVNEASIAPGTTLEFAAVNDPVESDARPA</sequence>
<accession>A0A8T8LQ82</accession>
<dbReference type="Proteomes" id="UP000005924">
    <property type="component" value="Chromosome"/>
</dbReference>
<name>A0A8T8LQ82_PSESX</name>
<dbReference type="EMBL" id="CP073636">
    <property type="protein sequence ID" value="QUP63751.1"/>
    <property type="molecule type" value="Genomic_DNA"/>
</dbReference>
<evidence type="ECO:0000313" key="3">
    <source>
        <dbReference type="Proteomes" id="UP000005924"/>
    </source>
</evidence>
<dbReference type="AlphaFoldDB" id="A0A8T8LQ82"/>
<evidence type="ECO:0000256" key="1">
    <source>
        <dbReference type="SAM" id="Phobius"/>
    </source>
</evidence>
<keyword evidence="1" id="KW-0472">Membrane</keyword>
<keyword evidence="1" id="KW-1133">Transmembrane helix</keyword>
<feature type="transmembrane region" description="Helical" evidence="1">
    <location>
        <begin position="34"/>
        <end position="51"/>
    </location>
</feature>
<evidence type="ECO:0000313" key="2">
    <source>
        <dbReference type="EMBL" id="QUP63751.1"/>
    </source>
</evidence>
<reference evidence="2" key="2">
    <citation type="submission" date="2021-04" db="EMBL/GenBank/DDBJ databases">
        <title>A complete genome sequence for Pseudomonas syringae Cit7.</title>
        <authorList>
            <person name="Baltrus D.A."/>
        </authorList>
    </citation>
    <scope>NUCLEOTIDE SEQUENCE</scope>
    <source>
        <strain evidence="2">Cit 7</strain>
    </source>
</reference>
<protein>
    <submittedName>
        <fullName evidence="2">Uncharacterized protein</fullName>
    </submittedName>
</protein>